<dbReference type="Pfam" id="PF08447">
    <property type="entry name" value="PAS_3"/>
    <property type="match status" value="1"/>
</dbReference>
<dbReference type="SMART" id="SM00304">
    <property type="entry name" value="HAMP"/>
    <property type="match status" value="1"/>
</dbReference>
<protein>
    <submittedName>
        <fullName evidence="9">Methyl-accepting chemotaxis protein</fullName>
    </submittedName>
</protein>
<dbReference type="EMBL" id="BSDE01000007">
    <property type="protein sequence ID" value="GLH74661.1"/>
    <property type="molecule type" value="Genomic_DNA"/>
</dbReference>
<evidence type="ECO:0000256" key="2">
    <source>
        <dbReference type="ARBA" id="ARBA00029447"/>
    </source>
</evidence>
<dbReference type="PRINTS" id="PR00260">
    <property type="entry name" value="CHEMTRNSDUCR"/>
</dbReference>
<dbReference type="PANTHER" id="PTHR43531">
    <property type="entry name" value="PROTEIN ICFG"/>
    <property type="match status" value="1"/>
</dbReference>
<dbReference type="InterPro" id="IPR004089">
    <property type="entry name" value="MCPsignal_dom"/>
</dbReference>
<comment type="caution">
    <text evidence="9">The sequence shown here is derived from an EMBL/GenBank/DDBJ whole genome shotgun (WGS) entry which is preliminary data.</text>
</comment>
<dbReference type="Gene3D" id="1.10.287.950">
    <property type="entry name" value="Methyl-accepting chemotaxis protein"/>
    <property type="match status" value="1"/>
</dbReference>
<dbReference type="Proteomes" id="UP001165069">
    <property type="component" value="Unassembled WGS sequence"/>
</dbReference>
<evidence type="ECO:0000256" key="1">
    <source>
        <dbReference type="ARBA" id="ARBA00022500"/>
    </source>
</evidence>
<dbReference type="PROSITE" id="PS50885">
    <property type="entry name" value="HAMP"/>
    <property type="match status" value="1"/>
</dbReference>
<evidence type="ECO:0000256" key="5">
    <source>
        <dbReference type="SAM" id="Phobius"/>
    </source>
</evidence>
<evidence type="ECO:0000256" key="4">
    <source>
        <dbReference type="SAM" id="MobiDB-lite"/>
    </source>
</evidence>
<feature type="domain" description="PAS" evidence="7">
    <location>
        <begin position="27"/>
        <end position="52"/>
    </location>
</feature>
<feature type="region of interest" description="Disordered" evidence="4">
    <location>
        <begin position="472"/>
        <end position="492"/>
    </location>
</feature>
<dbReference type="InterPro" id="IPR035965">
    <property type="entry name" value="PAS-like_dom_sf"/>
</dbReference>
<dbReference type="InterPro" id="IPR013655">
    <property type="entry name" value="PAS_fold_3"/>
</dbReference>
<comment type="similarity">
    <text evidence="2">Belongs to the methyl-accepting chemotaxis (MCP) protein family.</text>
</comment>
<dbReference type="Pfam" id="PF00015">
    <property type="entry name" value="MCPsignal"/>
    <property type="match status" value="1"/>
</dbReference>
<keyword evidence="1" id="KW-0145">Chemotaxis</keyword>
<feature type="domain" description="Methyl-accepting transducer" evidence="6">
    <location>
        <begin position="278"/>
        <end position="493"/>
    </location>
</feature>
<dbReference type="PANTHER" id="PTHR43531:SF11">
    <property type="entry name" value="METHYL-ACCEPTING CHEMOTAXIS PROTEIN 3"/>
    <property type="match status" value="1"/>
</dbReference>
<dbReference type="CDD" id="cd00130">
    <property type="entry name" value="PAS"/>
    <property type="match status" value="1"/>
</dbReference>
<dbReference type="SUPFAM" id="SSF58104">
    <property type="entry name" value="Methyl-accepting chemotaxis protein (MCP) signaling domain"/>
    <property type="match status" value="1"/>
</dbReference>
<dbReference type="InterPro" id="IPR051310">
    <property type="entry name" value="MCP_chemotaxis"/>
</dbReference>
<dbReference type="InterPro" id="IPR003660">
    <property type="entry name" value="HAMP_dom"/>
</dbReference>
<evidence type="ECO:0000259" key="6">
    <source>
        <dbReference type="PROSITE" id="PS50111"/>
    </source>
</evidence>
<dbReference type="InterPro" id="IPR000014">
    <property type="entry name" value="PAS"/>
</dbReference>
<dbReference type="Gene3D" id="3.30.450.20">
    <property type="entry name" value="PAS domain"/>
    <property type="match status" value="1"/>
</dbReference>
<dbReference type="SUPFAM" id="SSF55785">
    <property type="entry name" value="PYP-like sensor domain (PAS domain)"/>
    <property type="match status" value="1"/>
</dbReference>
<keyword evidence="10" id="KW-1185">Reference proteome</keyword>
<proteinExistence type="inferred from homology"/>
<dbReference type="InterPro" id="IPR004090">
    <property type="entry name" value="Chemotax_Me-accpt_rcpt"/>
</dbReference>
<dbReference type="CDD" id="cd11386">
    <property type="entry name" value="MCP_signal"/>
    <property type="match status" value="1"/>
</dbReference>
<dbReference type="PROSITE" id="PS50112">
    <property type="entry name" value="PAS"/>
    <property type="match status" value="1"/>
</dbReference>
<gene>
    <name evidence="9" type="ORF">GETHLI_31630</name>
</gene>
<evidence type="ECO:0000313" key="9">
    <source>
        <dbReference type="EMBL" id="GLH74661.1"/>
    </source>
</evidence>
<keyword evidence="5" id="KW-0472">Membrane</keyword>
<dbReference type="NCBIfam" id="TIGR00229">
    <property type="entry name" value="sensory_box"/>
    <property type="match status" value="1"/>
</dbReference>
<dbReference type="SMART" id="SM00283">
    <property type="entry name" value="MA"/>
    <property type="match status" value="1"/>
</dbReference>
<sequence length="516" mass="55180">MGMRINQPVTNVEIQLRDGQYIVSKTDTKGLITYVNQPFLEISGFTHEELMGAPHNIVRHPDMPPAAFADLWRTLQAGKAWRGMVKNRCKNGDYYWVDANANPIWENGRIVGYMSLRMKAPRAKIQEAERVYRLLRGGRGQGYAVKAGRIVRTGWRGWPDAIRNLGVEAGISAACLLVGLSILGLAYFLMTSTPPQANALLLLIAALGLVLDGWVWWALRAKVFRPLEEIGLACQAVASGNLAFDASVDTGSVIGRTRHAVNIMAGNLTSIVTDFDTAANHIASVAQQVNATAQSLSQATCEQAASVEETAASIDEMSASIAQNTENAKVTDTMASHSAEAAIEGGTVVKDTVDAMKKIASKIGLIDDIAYQTNLLSLNATIEAANAGEHGKGFAVVAAEVRKLAERSQASAAEISHLAGSSVTMAEQAGHLLDEMVPTIRKTSDLVQEITSASSEQSTGVAQINGAMSQLSQATQENASASEELAATASEMGQHATHLQSLLAFFTLQEHRGRRA</sequence>
<name>A0ABQ5QJW7_9BACT</name>
<organism evidence="9 10">
    <name type="scientific">Geothrix limicola</name>
    <dbReference type="NCBI Taxonomy" id="2927978"/>
    <lineage>
        <taxon>Bacteria</taxon>
        <taxon>Pseudomonadati</taxon>
        <taxon>Acidobacteriota</taxon>
        <taxon>Holophagae</taxon>
        <taxon>Holophagales</taxon>
        <taxon>Holophagaceae</taxon>
        <taxon>Geothrix</taxon>
    </lineage>
</organism>
<accession>A0ABQ5QJW7</accession>
<evidence type="ECO:0000259" key="8">
    <source>
        <dbReference type="PROSITE" id="PS50885"/>
    </source>
</evidence>
<keyword evidence="5" id="KW-0812">Transmembrane</keyword>
<evidence type="ECO:0000256" key="3">
    <source>
        <dbReference type="PROSITE-ProRule" id="PRU00284"/>
    </source>
</evidence>
<evidence type="ECO:0000313" key="10">
    <source>
        <dbReference type="Proteomes" id="UP001165069"/>
    </source>
</evidence>
<reference evidence="9 10" key="1">
    <citation type="journal article" date="2023" name="Antonie Van Leeuwenhoek">
        <title>Mesoterricola silvestris gen. nov., sp. nov., Mesoterricola sediminis sp. nov., Geothrix oryzae sp. nov., Geothrix edaphica sp. nov., Geothrix rubra sp. nov., and Geothrix limicola sp. nov., six novel members of Acidobacteriota isolated from soils.</title>
        <authorList>
            <person name="Itoh H."/>
            <person name="Sugisawa Y."/>
            <person name="Mise K."/>
            <person name="Xu Z."/>
            <person name="Kuniyasu M."/>
            <person name="Ushijima N."/>
            <person name="Kawano K."/>
            <person name="Kobayashi E."/>
            <person name="Shiratori Y."/>
            <person name="Masuda Y."/>
            <person name="Senoo K."/>
        </authorList>
    </citation>
    <scope>NUCLEOTIDE SEQUENCE [LARGE SCALE GENOMIC DNA]</scope>
    <source>
        <strain evidence="9 10">Red804</strain>
    </source>
</reference>
<evidence type="ECO:0000259" key="7">
    <source>
        <dbReference type="PROSITE" id="PS50112"/>
    </source>
</evidence>
<feature type="compositionally biased region" description="Low complexity" evidence="4">
    <location>
        <begin position="479"/>
        <end position="491"/>
    </location>
</feature>
<feature type="transmembrane region" description="Helical" evidence="5">
    <location>
        <begin position="200"/>
        <end position="219"/>
    </location>
</feature>
<dbReference type="PROSITE" id="PS50111">
    <property type="entry name" value="CHEMOTAXIS_TRANSDUC_2"/>
    <property type="match status" value="1"/>
</dbReference>
<keyword evidence="5" id="KW-1133">Transmembrane helix</keyword>
<keyword evidence="3" id="KW-0807">Transducer</keyword>
<feature type="domain" description="HAMP" evidence="8">
    <location>
        <begin position="221"/>
        <end position="273"/>
    </location>
</feature>
<feature type="transmembrane region" description="Helical" evidence="5">
    <location>
        <begin position="165"/>
        <end position="188"/>
    </location>
</feature>